<name>A0A2Z7BGR9_9LAMI</name>
<feature type="region of interest" description="Disordered" evidence="1">
    <location>
        <begin position="93"/>
        <end position="132"/>
    </location>
</feature>
<reference evidence="2 3" key="1">
    <citation type="journal article" date="2015" name="Proc. Natl. Acad. Sci. U.S.A.">
        <title>The resurrection genome of Boea hygrometrica: A blueprint for survival of dehydration.</title>
        <authorList>
            <person name="Xiao L."/>
            <person name="Yang G."/>
            <person name="Zhang L."/>
            <person name="Yang X."/>
            <person name="Zhao S."/>
            <person name="Ji Z."/>
            <person name="Zhou Q."/>
            <person name="Hu M."/>
            <person name="Wang Y."/>
            <person name="Chen M."/>
            <person name="Xu Y."/>
            <person name="Jin H."/>
            <person name="Xiao X."/>
            <person name="Hu G."/>
            <person name="Bao F."/>
            <person name="Hu Y."/>
            <person name="Wan P."/>
            <person name="Li L."/>
            <person name="Deng X."/>
            <person name="Kuang T."/>
            <person name="Xiang C."/>
            <person name="Zhu J.K."/>
            <person name="Oliver M.J."/>
            <person name="He Y."/>
        </authorList>
    </citation>
    <scope>NUCLEOTIDE SEQUENCE [LARGE SCALE GENOMIC DNA]</scope>
    <source>
        <strain evidence="3">cv. XS01</strain>
    </source>
</reference>
<proteinExistence type="predicted"/>
<evidence type="ECO:0000313" key="2">
    <source>
        <dbReference type="EMBL" id="KZV33325.1"/>
    </source>
</evidence>
<keyword evidence="3" id="KW-1185">Reference proteome</keyword>
<feature type="compositionally biased region" description="Polar residues" evidence="1">
    <location>
        <begin position="108"/>
        <end position="120"/>
    </location>
</feature>
<evidence type="ECO:0000313" key="3">
    <source>
        <dbReference type="Proteomes" id="UP000250235"/>
    </source>
</evidence>
<dbReference type="EMBL" id="KV005890">
    <property type="protein sequence ID" value="KZV33325.1"/>
    <property type="molecule type" value="Genomic_DNA"/>
</dbReference>
<sequence length="217" mass="24128">MLVSRSAVVAIADIIGGSVSHSDESESGSVGLLLLRRFVSYPFRRKRRSWKRIAETSPFSSLLASYPSFCGGRSTLLGLSLWQTACAKYNSEVKMPPRRRGRGRGQFQDKSGGQSENQGSFPFRERDRQGEEEVDELAACMDSMELVMARFQRMSPQVFNGDESSEDADSWLQHITGLTVFSTMMCLDIMTSPSYSATTFPTDMMTSAVLKFVNGKI</sequence>
<dbReference type="AlphaFoldDB" id="A0A2Z7BGR9"/>
<gene>
    <name evidence="2" type="ORF">F511_41497</name>
</gene>
<accession>A0A2Z7BGR9</accession>
<dbReference type="Proteomes" id="UP000250235">
    <property type="component" value="Unassembled WGS sequence"/>
</dbReference>
<protein>
    <submittedName>
        <fullName evidence="2">Uncharacterized protein</fullName>
    </submittedName>
</protein>
<organism evidence="2 3">
    <name type="scientific">Dorcoceras hygrometricum</name>
    <dbReference type="NCBI Taxonomy" id="472368"/>
    <lineage>
        <taxon>Eukaryota</taxon>
        <taxon>Viridiplantae</taxon>
        <taxon>Streptophyta</taxon>
        <taxon>Embryophyta</taxon>
        <taxon>Tracheophyta</taxon>
        <taxon>Spermatophyta</taxon>
        <taxon>Magnoliopsida</taxon>
        <taxon>eudicotyledons</taxon>
        <taxon>Gunneridae</taxon>
        <taxon>Pentapetalae</taxon>
        <taxon>asterids</taxon>
        <taxon>lamiids</taxon>
        <taxon>Lamiales</taxon>
        <taxon>Gesneriaceae</taxon>
        <taxon>Didymocarpoideae</taxon>
        <taxon>Trichosporeae</taxon>
        <taxon>Loxocarpinae</taxon>
        <taxon>Dorcoceras</taxon>
    </lineage>
</organism>
<evidence type="ECO:0000256" key="1">
    <source>
        <dbReference type="SAM" id="MobiDB-lite"/>
    </source>
</evidence>